<sequence>MTPRSAFAACHAAFQVYGTQIMKSKGAYGIFAVPGAMPPSKPAGAWGSMRSNERESVAELLGFALR</sequence>
<organism evidence="1 2">
    <name type="scientific">Albula glossodonta</name>
    <name type="common">roundjaw bonefish</name>
    <dbReference type="NCBI Taxonomy" id="121402"/>
    <lineage>
        <taxon>Eukaryota</taxon>
        <taxon>Metazoa</taxon>
        <taxon>Chordata</taxon>
        <taxon>Craniata</taxon>
        <taxon>Vertebrata</taxon>
        <taxon>Euteleostomi</taxon>
        <taxon>Actinopterygii</taxon>
        <taxon>Neopterygii</taxon>
        <taxon>Teleostei</taxon>
        <taxon>Albuliformes</taxon>
        <taxon>Albulidae</taxon>
        <taxon>Albula</taxon>
    </lineage>
</organism>
<evidence type="ECO:0000313" key="2">
    <source>
        <dbReference type="Proteomes" id="UP000824540"/>
    </source>
</evidence>
<protein>
    <submittedName>
        <fullName evidence="1">Uncharacterized protein</fullName>
    </submittedName>
</protein>
<gene>
    <name evidence="1" type="ORF">JZ751_028348</name>
</gene>
<dbReference type="AlphaFoldDB" id="A0A8T2NJA4"/>
<accession>A0A8T2NJA4</accession>
<comment type="caution">
    <text evidence="1">The sequence shown here is derived from an EMBL/GenBank/DDBJ whole genome shotgun (WGS) entry which is preliminary data.</text>
</comment>
<keyword evidence="2" id="KW-1185">Reference proteome</keyword>
<reference evidence="1" key="1">
    <citation type="thesis" date="2021" institute="BYU ScholarsArchive" country="Provo, UT, USA">
        <title>Applications of and Algorithms for Genome Assembly and Genomic Analyses with an Emphasis on Marine Teleosts.</title>
        <authorList>
            <person name="Pickett B.D."/>
        </authorList>
    </citation>
    <scope>NUCLEOTIDE SEQUENCE</scope>
    <source>
        <strain evidence="1">HI-2016</strain>
    </source>
</reference>
<name>A0A8T2NJA4_9TELE</name>
<dbReference type="EMBL" id="JAFBMS010000082">
    <property type="protein sequence ID" value="KAG9337698.1"/>
    <property type="molecule type" value="Genomic_DNA"/>
</dbReference>
<proteinExistence type="predicted"/>
<evidence type="ECO:0000313" key="1">
    <source>
        <dbReference type="EMBL" id="KAG9337698.1"/>
    </source>
</evidence>
<dbReference type="Proteomes" id="UP000824540">
    <property type="component" value="Unassembled WGS sequence"/>
</dbReference>